<proteinExistence type="predicted"/>
<reference evidence="14 15" key="1">
    <citation type="submission" date="2019-09" db="EMBL/GenBank/DDBJ databases">
        <title>Bird 10,000 Genomes (B10K) Project - Family phase.</title>
        <authorList>
            <person name="Zhang G."/>
        </authorList>
    </citation>
    <scope>NUCLEOTIDE SEQUENCE [LARGE SCALE GENOMIC DNA]</scope>
    <source>
        <strain evidence="14">B10K-DU-001-48</strain>
        <tissue evidence="14">Muscle</tissue>
    </source>
</reference>
<gene>
    <name evidence="14" type="primary">Scnm1</name>
    <name evidence="14" type="ORF">DICMEG_R01125</name>
</gene>
<dbReference type="Pfam" id="PF15805">
    <property type="entry name" value="SCNM1_acidic"/>
    <property type="match status" value="1"/>
</dbReference>
<evidence type="ECO:0000256" key="11">
    <source>
        <dbReference type="SAM" id="MobiDB-lite"/>
    </source>
</evidence>
<dbReference type="AlphaFoldDB" id="A0A7K9ZEP7"/>
<dbReference type="Pfam" id="PF15803">
    <property type="entry name" value="zf-SCNM1"/>
    <property type="match status" value="1"/>
</dbReference>
<keyword evidence="7" id="KW-0863">Zinc-finger</keyword>
<evidence type="ECO:0000259" key="13">
    <source>
        <dbReference type="Pfam" id="PF15805"/>
    </source>
</evidence>
<feature type="region of interest" description="Disordered" evidence="11">
    <location>
        <begin position="115"/>
        <end position="254"/>
    </location>
</feature>
<feature type="compositionally biased region" description="Pro residues" evidence="11">
    <location>
        <begin position="179"/>
        <end position="192"/>
    </location>
</feature>
<keyword evidence="8" id="KW-0862">Zinc</keyword>
<dbReference type="InterPro" id="IPR031625">
    <property type="entry name" value="SCNM1_acidic"/>
</dbReference>
<comment type="subcellular location">
    <subcellularLocation>
        <location evidence="1">Nucleus speckle</location>
    </subcellularLocation>
    <subcellularLocation>
        <location evidence="2">Nucleus</location>
        <location evidence="2">Nucleoplasm</location>
    </subcellularLocation>
</comment>
<organism evidence="14 15">
    <name type="scientific">Dicrurus megarhynchus</name>
    <dbReference type="NCBI Taxonomy" id="450177"/>
    <lineage>
        <taxon>Eukaryota</taxon>
        <taxon>Metazoa</taxon>
        <taxon>Chordata</taxon>
        <taxon>Craniata</taxon>
        <taxon>Vertebrata</taxon>
        <taxon>Euteleostomi</taxon>
        <taxon>Archelosauria</taxon>
        <taxon>Archosauria</taxon>
        <taxon>Dinosauria</taxon>
        <taxon>Saurischia</taxon>
        <taxon>Theropoda</taxon>
        <taxon>Coelurosauria</taxon>
        <taxon>Aves</taxon>
        <taxon>Neognathae</taxon>
        <taxon>Neoaves</taxon>
        <taxon>Telluraves</taxon>
        <taxon>Australaves</taxon>
        <taxon>Passeriformes</taxon>
        <taxon>Corvoidea</taxon>
        <taxon>Dicruridae</taxon>
        <taxon>Dicrurus</taxon>
    </lineage>
</organism>
<evidence type="ECO:0000256" key="9">
    <source>
        <dbReference type="ARBA" id="ARBA00023187"/>
    </source>
</evidence>
<feature type="compositionally biased region" description="Acidic residues" evidence="11">
    <location>
        <begin position="240"/>
        <end position="254"/>
    </location>
</feature>
<evidence type="ECO:0000313" key="14">
    <source>
        <dbReference type="EMBL" id="NXJ19980.1"/>
    </source>
</evidence>
<evidence type="ECO:0000256" key="5">
    <source>
        <dbReference type="ARBA" id="ARBA00022723"/>
    </source>
</evidence>
<accession>A0A7K9ZEP7</accession>
<evidence type="ECO:0000256" key="8">
    <source>
        <dbReference type="ARBA" id="ARBA00022833"/>
    </source>
</evidence>
<dbReference type="GO" id="GO:0005681">
    <property type="term" value="C:spliceosomal complex"/>
    <property type="evidence" value="ECO:0007669"/>
    <property type="project" value="UniProtKB-KW"/>
</dbReference>
<dbReference type="EMBL" id="VXAD01003441">
    <property type="protein sequence ID" value="NXJ19980.1"/>
    <property type="molecule type" value="Genomic_DNA"/>
</dbReference>
<evidence type="ECO:0000256" key="2">
    <source>
        <dbReference type="ARBA" id="ARBA00004642"/>
    </source>
</evidence>
<feature type="non-terminal residue" evidence="14">
    <location>
        <position position="254"/>
    </location>
</feature>
<dbReference type="GO" id="GO:0008380">
    <property type="term" value="P:RNA splicing"/>
    <property type="evidence" value="ECO:0007669"/>
    <property type="project" value="UniProtKB-KW"/>
</dbReference>
<name>A0A7K9ZEP7_9CORV</name>
<dbReference type="InterPro" id="IPR031622">
    <property type="entry name" value="Znf-SCNM1"/>
</dbReference>
<feature type="non-terminal residue" evidence="14">
    <location>
        <position position="1"/>
    </location>
</feature>
<evidence type="ECO:0000313" key="15">
    <source>
        <dbReference type="Proteomes" id="UP000537234"/>
    </source>
</evidence>
<dbReference type="InterPro" id="IPR033570">
    <property type="entry name" value="SCNM1"/>
</dbReference>
<keyword evidence="6" id="KW-0747">Spliceosome</keyword>
<comment type="caution">
    <text evidence="14">The sequence shown here is derived from an EMBL/GenBank/DDBJ whole genome shotgun (WGS) entry which is preliminary data.</text>
</comment>
<feature type="compositionally biased region" description="Polar residues" evidence="11">
    <location>
        <begin position="122"/>
        <end position="140"/>
    </location>
</feature>
<dbReference type="PANTHER" id="PTHR32297:SF1">
    <property type="entry name" value="SODIUM CHANNEL MODIFIER 1"/>
    <property type="match status" value="1"/>
</dbReference>
<keyword evidence="4" id="KW-0507">mRNA processing</keyword>
<evidence type="ECO:0000259" key="12">
    <source>
        <dbReference type="Pfam" id="PF15803"/>
    </source>
</evidence>
<dbReference type="GO" id="GO:0008270">
    <property type="term" value="F:zinc ion binding"/>
    <property type="evidence" value="ECO:0007669"/>
    <property type="project" value="UniProtKB-KW"/>
</dbReference>
<keyword evidence="10" id="KW-0539">Nucleus</keyword>
<dbReference type="GO" id="GO:0006397">
    <property type="term" value="P:mRNA processing"/>
    <property type="evidence" value="ECO:0007669"/>
    <property type="project" value="UniProtKB-KW"/>
</dbReference>
<sequence length="254" mass="27520">EGDPSGDPAAPQKRRVAELLASAIPEDEALLLRDGRLACSVCPHRPVCDTLEMLVLHRAGRKHLDSLQRSYGRHRSPQVTPQGPQEAPGMQAPLLAWTRRIAQSALLKSAPYSSCCRRAGTKGSSSQAGISRMIPNNSQAAPEPPRHPGNPKGSSPAHREGETPSPPLSRGFSREFPIPGIPTSPLFPPPGVPKAGRKGNSRFSEGPSPERLRILRHHLHLRSRGWLQDPAGNWVKDGNAEFDSDEEEPPPLPP</sequence>
<feature type="region of interest" description="Disordered" evidence="11">
    <location>
        <begin position="68"/>
        <end position="89"/>
    </location>
</feature>
<evidence type="ECO:0000256" key="6">
    <source>
        <dbReference type="ARBA" id="ARBA00022728"/>
    </source>
</evidence>
<feature type="domain" description="Sodium channel modifier 1 acidic C-terminal" evidence="13">
    <location>
        <begin position="208"/>
        <end position="254"/>
    </location>
</feature>
<protein>
    <recommendedName>
        <fullName evidence="3">Sodium channel modifier 1</fullName>
    </recommendedName>
</protein>
<dbReference type="GO" id="GO:0016607">
    <property type="term" value="C:nuclear speck"/>
    <property type="evidence" value="ECO:0007669"/>
    <property type="project" value="UniProtKB-SubCell"/>
</dbReference>
<dbReference type="Proteomes" id="UP000537234">
    <property type="component" value="Unassembled WGS sequence"/>
</dbReference>
<keyword evidence="9" id="KW-0508">mRNA splicing</keyword>
<evidence type="ECO:0000256" key="3">
    <source>
        <dbReference type="ARBA" id="ARBA00020620"/>
    </source>
</evidence>
<evidence type="ECO:0000256" key="10">
    <source>
        <dbReference type="ARBA" id="ARBA00023242"/>
    </source>
</evidence>
<feature type="domain" description="Sodium channel modifier 1 zinc-finger" evidence="12">
    <location>
        <begin position="39"/>
        <end position="65"/>
    </location>
</feature>
<evidence type="ECO:0000256" key="1">
    <source>
        <dbReference type="ARBA" id="ARBA00004324"/>
    </source>
</evidence>
<feature type="compositionally biased region" description="Basic residues" evidence="11">
    <location>
        <begin position="214"/>
        <end position="223"/>
    </location>
</feature>
<evidence type="ECO:0000256" key="7">
    <source>
        <dbReference type="ARBA" id="ARBA00022771"/>
    </source>
</evidence>
<keyword evidence="15" id="KW-1185">Reference proteome</keyword>
<keyword evidence="5" id="KW-0479">Metal-binding</keyword>
<evidence type="ECO:0000256" key="4">
    <source>
        <dbReference type="ARBA" id="ARBA00022664"/>
    </source>
</evidence>
<dbReference type="PANTHER" id="PTHR32297">
    <property type="entry name" value="SODIUM CHANNEL MODIFIER 1"/>
    <property type="match status" value="1"/>
</dbReference>